<dbReference type="InterPro" id="IPR036866">
    <property type="entry name" value="RibonucZ/Hydroxyglut_hydro"/>
</dbReference>
<comment type="cofactor">
    <cofactor evidence="1">
        <name>Zn(2+)</name>
        <dbReference type="ChEBI" id="CHEBI:29105"/>
    </cofactor>
</comment>
<keyword evidence="2" id="KW-0479">Metal-binding</keyword>
<gene>
    <name evidence="6" type="ORF">HQ35_02590</name>
</gene>
<evidence type="ECO:0000256" key="2">
    <source>
        <dbReference type="ARBA" id="ARBA00022723"/>
    </source>
</evidence>
<evidence type="ECO:0000259" key="5">
    <source>
        <dbReference type="SMART" id="SM00849"/>
    </source>
</evidence>
<accession>A0A0A2EU77</accession>
<organism evidence="6 7">
    <name type="scientific">Porphyromonas cangingivalis</name>
    <dbReference type="NCBI Taxonomy" id="36874"/>
    <lineage>
        <taxon>Bacteria</taxon>
        <taxon>Pseudomonadati</taxon>
        <taxon>Bacteroidota</taxon>
        <taxon>Bacteroidia</taxon>
        <taxon>Bacteroidales</taxon>
        <taxon>Porphyromonadaceae</taxon>
        <taxon>Porphyromonas</taxon>
    </lineage>
</organism>
<dbReference type="InterPro" id="IPR051453">
    <property type="entry name" value="MBL_Glyoxalase_II"/>
</dbReference>
<dbReference type="InterPro" id="IPR001279">
    <property type="entry name" value="Metallo-B-lactamas"/>
</dbReference>
<dbReference type="Gene3D" id="3.60.15.10">
    <property type="entry name" value="Ribonuclease Z/Hydroxyacylglutathione hydrolase-like"/>
    <property type="match status" value="1"/>
</dbReference>
<keyword evidence="7" id="KW-1185">Reference proteome</keyword>
<dbReference type="RefSeq" id="WP_036850742.1">
    <property type="nucleotide sequence ID" value="NZ_JQJD01000010.1"/>
</dbReference>
<dbReference type="PANTHER" id="PTHR46233:SF3">
    <property type="entry name" value="HYDROXYACYLGLUTATHIONE HYDROLASE GLOC"/>
    <property type="match status" value="1"/>
</dbReference>
<proteinExistence type="predicted"/>
<dbReference type="CDD" id="cd06262">
    <property type="entry name" value="metallo-hydrolase-like_MBL-fold"/>
    <property type="match status" value="1"/>
</dbReference>
<keyword evidence="3" id="KW-0378">Hydrolase</keyword>
<evidence type="ECO:0000313" key="7">
    <source>
        <dbReference type="Proteomes" id="UP000030125"/>
    </source>
</evidence>
<feature type="domain" description="Metallo-beta-lactamase" evidence="5">
    <location>
        <begin position="13"/>
        <end position="196"/>
    </location>
</feature>
<dbReference type="EMBL" id="JQJD01000010">
    <property type="protein sequence ID" value="KGN82463.1"/>
    <property type="molecule type" value="Genomic_DNA"/>
</dbReference>
<evidence type="ECO:0000256" key="1">
    <source>
        <dbReference type="ARBA" id="ARBA00001947"/>
    </source>
</evidence>
<dbReference type="GO" id="GO:0016787">
    <property type="term" value="F:hydrolase activity"/>
    <property type="evidence" value="ECO:0007669"/>
    <property type="project" value="UniProtKB-KW"/>
</dbReference>
<dbReference type="OrthoDB" id="9802248at2"/>
<evidence type="ECO:0000256" key="3">
    <source>
        <dbReference type="ARBA" id="ARBA00022801"/>
    </source>
</evidence>
<dbReference type="Pfam" id="PF00753">
    <property type="entry name" value="Lactamase_B"/>
    <property type="match status" value="1"/>
</dbReference>
<dbReference type="Proteomes" id="UP000030125">
    <property type="component" value="Unassembled WGS sequence"/>
</dbReference>
<keyword evidence="4" id="KW-0862">Zinc</keyword>
<dbReference type="SUPFAM" id="SSF56281">
    <property type="entry name" value="Metallo-hydrolase/oxidoreductase"/>
    <property type="match status" value="1"/>
</dbReference>
<dbReference type="SMART" id="SM00849">
    <property type="entry name" value="Lactamase_B"/>
    <property type="match status" value="1"/>
</dbReference>
<dbReference type="GO" id="GO:0046872">
    <property type="term" value="F:metal ion binding"/>
    <property type="evidence" value="ECO:0007669"/>
    <property type="project" value="UniProtKB-KW"/>
</dbReference>
<protein>
    <recommendedName>
        <fullName evidence="5">Metallo-beta-lactamase domain-containing protein</fullName>
    </recommendedName>
</protein>
<sequence length="214" mass="23565">MIQYHSFTFNFAGEQTYLVWDETAEACIIDPGCFTPDEEAALTRFVEEKNLKPVRAICTHLHFDHCIGAPFVKEKWGLDLEAPALEIEMLPSLKDQLRLFGLGHIPVKEMSPVPLSEGESVAFGNAELKILPVPGHSPAHVVFYAKTVGVVFAGDTLFNMGIGRTDLWGGDYDTLISAITAQLFVLPDDTVVLPGHGPATTVGYEKRNNPYFSK</sequence>
<dbReference type="PANTHER" id="PTHR46233">
    <property type="entry name" value="HYDROXYACYLGLUTATHIONE HYDROLASE GLOC"/>
    <property type="match status" value="1"/>
</dbReference>
<dbReference type="AlphaFoldDB" id="A0A0A2EU77"/>
<reference evidence="6 7" key="1">
    <citation type="submission" date="2014-08" db="EMBL/GenBank/DDBJ databases">
        <title>Porphyromonas cangingivalis strain:COT-109_OH1386 Genome sequencing.</title>
        <authorList>
            <person name="Wallis C."/>
            <person name="Deusch O."/>
            <person name="O'Flynn C."/>
            <person name="Davis I."/>
            <person name="Jospin G."/>
            <person name="Darling A.E."/>
            <person name="Coil D.A."/>
            <person name="Alexiev A."/>
            <person name="Horsfall A."/>
            <person name="Kirkwood N."/>
            <person name="Harris S."/>
            <person name="Eisen J.A."/>
        </authorList>
    </citation>
    <scope>NUCLEOTIDE SEQUENCE [LARGE SCALE GENOMIC DNA]</scope>
    <source>
        <strain evidence="7">COT-109 OH1386</strain>
    </source>
</reference>
<comment type="caution">
    <text evidence="6">The sequence shown here is derived from an EMBL/GenBank/DDBJ whole genome shotgun (WGS) entry which is preliminary data.</text>
</comment>
<dbReference type="STRING" id="36874.HQ34_04965"/>
<name>A0A0A2EU77_PORCN</name>
<dbReference type="eggNOG" id="COG0491">
    <property type="taxonomic scope" value="Bacteria"/>
</dbReference>
<evidence type="ECO:0000313" key="6">
    <source>
        <dbReference type="EMBL" id="KGN82463.1"/>
    </source>
</evidence>
<evidence type="ECO:0000256" key="4">
    <source>
        <dbReference type="ARBA" id="ARBA00022833"/>
    </source>
</evidence>